<dbReference type="AlphaFoldDB" id="A0AAN5I2A4"/>
<gene>
    <name evidence="1" type="ORF">PMAYCL1PPCAC_19468</name>
</gene>
<protein>
    <submittedName>
        <fullName evidence="1">Uncharacterized protein</fullName>
    </submittedName>
</protein>
<sequence>MVGKQANQHLVYAPQTLTGPTTRQKQLTTGQLVAGPVGGELPSYWKEETRGRGGDLGDILSSYKNEEDNEGDHCHVTDEGVILLMNGCDGTRRWIDVHSSLPLGNVTTCGASPPVDVDRLLALWSFLGLGWHVARLLNILRFDFVVVTHLK</sequence>
<reference evidence="2" key="1">
    <citation type="submission" date="2022-10" db="EMBL/GenBank/DDBJ databases">
        <title>Genome assembly of Pristionchus species.</title>
        <authorList>
            <person name="Yoshida K."/>
            <person name="Sommer R.J."/>
        </authorList>
    </citation>
    <scope>NUCLEOTIDE SEQUENCE [LARGE SCALE GENOMIC DNA]</scope>
    <source>
        <strain evidence="2">RS5460</strain>
    </source>
</reference>
<evidence type="ECO:0000313" key="1">
    <source>
        <dbReference type="EMBL" id="GMR49273.1"/>
    </source>
</evidence>
<accession>A0AAN5I2A4</accession>
<feature type="non-terminal residue" evidence="1">
    <location>
        <position position="151"/>
    </location>
</feature>
<comment type="caution">
    <text evidence="1">The sequence shown here is derived from an EMBL/GenBank/DDBJ whole genome shotgun (WGS) entry which is preliminary data.</text>
</comment>
<organism evidence="1 2">
    <name type="scientific">Pristionchus mayeri</name>
    <dbReference type="NCBI Taxonomy" id="1317129"/>
    <lineage>
        <taxon>Eukaryota</taxon>
        <taxon>Metazoa</taxon>
        <taxon>Ecdysozoa</taxon>
        <taxon>Nematoda</taxon>
        <taxon>Chromadorea</taxon>
        <taxon>Rhabditida</taxon>
        <taxon>Rhabditina</taxon>
        <taxon>Diplogasteromorpha</taxon>
        <taxon>Diplogasteroidea</taxon>
        <taxon>Neodiplogasteridae</taxon>
        <taxon>Pristionchus</taxon>
    </lineage>
</organism>
<proteinExistence type="predicted"/>
<keyword evidence="2" id="KW-1185">Reference proteome</keyword>
<dbReference type="Proteomes" id="UP001328107">
    <property type="component" value="Unassembled WGS sequence"/>
</dbReference>
<dbReference type="EMBL" id="BTRK01000004">
    <property type="protein sequence ID" value="GMR49273.1"/>
    <property type="molecule type" value="Genomic_DNA"/>
</dbReference>
<name>A0AAN5I2A4_9BILA</name>
<evidence type="ECO:0000313" key="2">
    <source>
        <dbReference type="Proteomes" id="UP001328107"/>
    </source>
</evidence>